<evidence type="ECO:0000313" key="3">
    <source>
        <dbReference type="Proteomes" id="UP000054279"/>
    </source>
</evidence>
<sequence length="88" mass="9622">ATYFWQKGHAGACGQVHQDWDYVVALYTSNYHNGAHCWKKVLITDERTGATAVGVVADECPTCRGPGSIDLSKSLFDIFAPTRDGTFP</sequence>
<feature type="non-terminal residue" evidence="2">
    <location>
        <position position="1"/>
    </location>
</feature>
<dbReference type="PANTHER" id="PTHR31836:SF24">
    <property type="entry name" value="RLPA-LIKE PROTEIN DOUBLE-PSI BETA-BARREL DOMAIN-CONTAINING PROTEIN"/>
    <property type="match status" value="1"/>
</dbReference>
<dbReference type="PANTHER" id="PTHR31836">
    <property type="match status" value="1"/>
</dbReference>
<name>A0A0C9W4G2_SPHS4</name>
<evidence type="ECO:0000256" key="1">
    <source>
        <dbReference type="ARBA" id="ARBA00022729"/>
    </source>
</evidence>
<dbReference type="InterPro" id="IPR036908">
    <property type="entry name" value="RlpA-like_sf"/>
</dbReference>
<feature type="non-terminal residue" evidence="2">
    <location>
        <position position="88"/>
    </location>
</feature>
<gene>
    <name evidence="2" type="ORF">M422DRAFT_102028</name>
</gene>
<accession>A0A0C9W4G2</accession>
<dbReference type="SUPFAM" id="SSF50685">
    <property type="entry name" value="Barwin-like endoglucanases"/>
    <property type="match status" value="1"/>
</dbReference>
<dbReference type="AlphaFoldDB" id="A0A0C9W4G2"/>
<evidence type="ECO:0000313" key="2">
    <source>
        <dbReference type="EMBL" id="KIJ46271.1"/>
    </source>
</evidence>
<dbReference type="HOGENOM" id="CLU_047639_6_1_1"/>
<dbReference type="Gene3D" id="2.40.40.10">
    <property type="entry name" value="RlpA-like domain"/>
    <property type="match status" value="1"/>
</dbReference>
<organism evidence="2 3">
    <name type="scientific">Sphaerobolus stellatus (strain SS14)</name>
    <dbReference type="NCBI Taxonomy" id="990650"/>
    <lineage>
        <taxon>Eukaryota</taxon>
        <taxon>Fungi</taxon>
        <taxon>Dikarya</taxon>
        <taxon>Basidiomycota</taxon>
        <taxon>Agaricomycotina</taxon>
        <taxon>Agaricomycetes</taxon>
        <taxon>Phallomycetidae</taxon>
        <taxon>Geastrales</taxon>
        <taxon>Sphaerobolaceae</taxon>
        <taxon>Sphaerobolus</taxon>
    </lineage>
</organism>
<protein>
    <recommendedName>
        <fullName evidence="4">RlpA-like protein double-psi beta-barrel domain-containing protein</fullName>
    </recommendedName>
</protein>
<dbReference type="InterPro" id="IPR051477">
    <property type="entry name" value="Expansin_CellWall"/>
</dbReference>
<dbReference type="CDD" id="cd22191">
    <property type="entry name" value="DPBB_RlpA_EXP_N-like"/>
    <property type="match status" value="1"/>
</dbReference>
<proteinExistence type="predicted"/>
<dbReference type="EMBL" id="KN837108">
    <property type="protein sequence ID" value="KIJ46271.1"/>
    <property type="molecule type" value="Genomic_DNA"/>
</dbReference>
<reference evidence="2 3" key="1">
    <citation type="submission" date="2014-06" db="EMBL/GenBank/DDBJ databases">
        <title>Evolutionary Origins and Diversification of the Mycorrhizal Mutualists.</title>
        <authorList>
            <consortium name="DOE Joint Genome Institute"/>
            <consortium name="Mycorrhizal Genomics Consortium"/>
            <person name="Kohler A."/>
            <person name="Kuo A."/>
            <person name="Nagy L.G."/>
            <person name="Floudas D."/>
            <person name="Copeland A."/>
            <person name="Barry K.W."/>
            <person name="Cichocki N."/>
            <person name="Veneault-Fourrey C."/>
            <person name="LaButti K."/>
            <person name="Lindquist E.A."/>
            <person name="Lipzen A."/>
            <person name="Lundell T."/>
            <person name="Morin E."/>
            <person name="Murat C."/>
            <person name="Riley R."/>
            <person name="Ohm R."/>
            <person name="Sun H."/>
            <person name="Tunlid A."/>
            <person name="Henrissat B."/>
            <person name="Grigoriev I.V."/>
            <person name="Hibbett D.S."/>
            <person name="Martin F."/>
        </authorList>
    </citation>
    <scope>NUCLEOTIDE SEQUENCE [LARGE SCALE GENOMIC DNA]</scope>
    <source>
        <strain evidence="2 3">SS14</strain>
    </source>
</reference>
<dbReference type="Proteomes" id="UP000054279">
    <property type="component" value="Unassembled WGS sequence"/>
</dbReference>
<dbReference type="OrthoDB" id="406505at2759"/>
<keyword evidence="3" id="KW-1185">Reference proteome</keyword>
<evidence type="ECO:0008006" key="4">
    <source>
        <dbReference type="Google" id="ProtNLM"/>
    </source>
</evidence>
<keyword evidence="1" id="KW-0732">Signal</keyword>